<sequence length="198" mass="22279">MTQWHGLGPGAGVFQVLNPVPLKIRRGLGLLHVTSYEGGQTSSRCFDSGPQNIFYTIGWSSQPKRLETAGLLYENIQLVQFNRAIRIPEFGPLDFFLCDLVKDCVYRMLYANMQELKHRITAAECIETLTPETSTMHGRLNAVPYHSRSTVLRARSSCVETCENLSEPGTDCTVHNQTAPIRNHPRVRMDVWGPFDGL</sequence>
<dbReference type="AlphaFoldDB" id="A0A4Y2IRX0"/>
<dbReference type="EMBL" id="BGPR01002881">
    <property type="protein sequence ID" value="GBM80414.1"/>
    <property type="molecule type" value="Genomic_DNA"/>
</dbReference>
<evidence type="ECO:0000313" key="1">
    <source>
        <dbReference type="EMBL" id="GBM80414.1"/>
    </source>
</evidence>
<proteinExistence type="predicted"/>
<dbReference type="Proteomes" id="UP000499080">
    <property type="component" value="Unassembled WGS sequence"/>
</dbReference>
<protein>
    <submittedName>
        <fullName evidence="1">Uncharacterized protein</fullName>
    </submittedName>
</protein>
<organism evidence="1 2">
    <name type="scientific">Araneus ventricosus</name>
    <name type="common">Orbweaver spider</name>
    <name type="synonym">Epeira ventricosa</name>
    <dbReference type="NCBI Taxonomy" id="182803"/>
    <lineage>
        <taxon>Eukaryota</taxon>
        <taxon>Metazoa</taxon>
        <taxon>Ecdysozoa</taxon>
        <taxon>Arthropoda</taxon>
        <taxon>Chelicerata</taxon>
        <taxon>Arachnida</taxon>
        <taxon>Araneae</taxon>
        <taxon>Araneomorphae</taxon>
        <taxon>Entelegynae</taxon>
        <taxon>Araneoidea</taxon>
        <taxon>Araneidae</taxon>
        <taxon>Araneus</taxon>
    </lineage>
</organism>
<keyword evidence="2" id="KW-1185">Reference proteome</keyword>
<accession>A0A4Y2IRX0</accession>
<name>A0A4Y2IRX0_ARAVE</name>
<gene>
    <name evidence="1" type="ORF">AVEN_166266_1</name>
</gene>
<comment type="caution">
    <text evidence="1">The sequence shown here is derived from an EMBL/GenBank/DDBJ whole genome shotgun (WGS) entry which is preliminary data.</text>
</comment>
<evidence type="ECO:0000313" key="2">
    <source>
        <dbReference type="Proteomes" id="UP000499080"/>
    </source>
</evidence>
<reference evidence="1 2" key="1">
    <citation type="journal article" date="2019" name="Sci. Rep.">
        <title>Orb-weaving spider Araneus ventricosus genome elucidates the spidroin gene catalogue.</title>
        <authorList>
            <person name="Kono N."/>
            <person name="Nakamura H."/>
            <person name="Ohtoshi R."/>
            <person name="Moran D.A.P."/>
            <person name="Shinohara A."/>
            <person name="Yoshida Y."/>
            <person name="Fujiwara M."/>
            <person name="Mori M."/>
            <person name="Tomita M."/>
            <person name="Arakawa K."/>
        </authorList>
    </citation>
    <scope>NUCLEOTIDE SEQUENCE [LARGE SCALE GENOMIC DNA]</scope>
</reference>